<dbReference type="PRINTS" id="PR00032">
    <property type="entry name" value="HTHARAC"/>
</dbReference>
<dbReference type="InterPro" id="IPR014710">
    <property type="entry name" value="RmlC-like_jellyroll"/>
</dbReference>
<organism evidence="5 6">
    <name type="scientific">Paenibacillus spongiae</name>
    <dbReference type="NCBI Taxonomy" id="2909671"/>
    <lineage>
        <taxon>Bacteria</taxon>
        <taxon>Bacillati</taxon>
        <taxon>Bacillota</taxon>
        <taxon>Bacilli</taxon>
        <taxon>Bacillales</taxon>
        <taxon>Paenibacillaceae</taxon>
        <taxon>Paenibacillus</taxon>
    </lineage>
</organism>
<evidence type="ECO:0000256" key="2">
    <source>
        <dbReference type="ARBA" id="ARBA00023125"/>
    </source>
</evidence>
<feature type="domain" description="HTH araC/xylS-type" evidence="4">
    <location>
        <begin position="184"/>
        <end position="282"/>
    </location>
</feature>
<dbReference type="Pfam" id="PF12833">
    <property type="entry name" value="HTH_18"/>
    <property type="match status" value="1"/>
</dbReference>
<keyword evidence="3" id="KW-0804">Transcription</keyword>
<name>A0ABY5S232_9BACL</name>
<dbReference type="RefSeq" id="WP_258383591.1">
    <property type="nucleotide sequence ID" value="NZ_CP091430.1"/>
</dbReference>
<dbReference type="InterPro" id="IPR037923">
    <property type="entry name" value="HTH-like"/>
</dbReference>
<evidence type="ECO:0000313" key="5">
    <source>
        <dbReference type="EMBL" id="UVI27503.1"/>
    </source>
</evidence>
<keyword evidence="1" id="KW-0805">Transcription regulation</keyword>
<dbReference type="EMBL" id="CP091430">
    <property type="protein sequence ID" value="UVI27503.1"/>
    <property type="molecule type" value="Genomic_DNA"/>
</dbReference>
<evidence type="ECO:0000259" key="4">
    <source>
        <dbReference type="PROSITE" id="PS01124"/>
    </source>
</evidence>
<sequence length="302" mass="34844">MSTNLFRLEGEYYWQTNLQLSVTRERERFFLPLHVHDFIEINYVAEGKGHHYIGEERLSIEQKDLFIIPVGTPHVYRPVSTDDKDELIVYNCLFGPDMLTRLQRAYPLPDDIHYLLSGEGRPYLRLTDSGGEVRRIMEGLHKEYMLRQPGYESFMCAHLTHLLLTLYRLHHLESPSASAYSEIGIVLDYVDAHFAEPLTLKELAALIPVSVSHLQRLFKTATGQPFTEYLQNLRIEKSCSMLLQTGFSIAEIAGRVGYRDIKFFHALFKKKTGMSPNRYRKRSQSAALSSALKDTLSFQAEH</sequence>
<dbReference type="InterPro" id="IPR009057">
    <property type="entry name" value="Homeodomain-like_sf"/>
</dbReference>
<dbReference type="InterPro" id="IPR003313">
    <property type="entry name" value="AraC-bd"/>
</dbReference>
<dbReference type="PANTHER" id="PTHR43280">
    <property type="entry name" value="ARAC-FAMILY TRANSCRIPTIONAL REGULATOR"/>
    <property type="match status" value="1"/>
</dbReference>
<dbReference type="PROSITE" id="PS01124">
    <property type="entry name" value="HTH_ARAC_FAMILY_2"/>
    <property type="match status" value="1"/>
</dbReference>
<protein>
    <submittedName>
        <fullName evidence="5">AraC family transcriptional regulator</fullName>
    </submittedName>
</protein>
<proteinExistence type="predicted"/>
<dbReference type="SUPFAM" id="SSF46689">
    <property type="entry name" value="Homeodomain-like"/>
    <property type="match status" value="2"/>
</dbReference>
<dbReference type="InterPro" id="IPR020449">
    <property type="entry name" value="Tscrpt_reg_AraC-type_HTH"/>
</dbReference>
<keyword evidence="6" id="KW-1185">Reference proteome</keyword>
<evidence type="ECO:0000256" key="3">
    <source>
        <dbReference type="ARBA" id="ARBA00023163"/>
    </source>
</evidence>
<evidence type="ECO:0000256" key="1">
    <source>
        <dbReference type="ARBA" id="ARBA00023015"/>
    </source>
</evidence>
<dbReference type="InterPro" id="IPR018060">
    <property type="entry name" value="HTH_AraC"/>
</dbReference>
<accession>A0ABY5S232</accession>
<keyword evidence="2" id="KW-0238">DNA-binding</keyword>
<dbReference type="PANTHER" id="PTHR43280:SF28">
    <property type="entry name" value="HTH-TYPE TRANSCRIPTIONAL ACTIVATOR RHAS"/>
    <property type="match status" value="1"/>
</dbReference>
<evidence type="ECO:0000313" key="6">
    <source>
        <dbReference type="Proteomes" id="UP001057877"/>
    </source>
</evidence>
<dbReference type="Pfam" id="PF02311">
    <property type="entry name" value="AraC_binding"/>
    <property type="match status" value="1"/>
</dbReference>
<dbReference type="SMART" id="SM00342">
    <property type="entry name" value="HTH_ARAC"/>
    <property type="match status" value="1"/>
</dbReference>
<dbReference type="Proteomes" id="UP001057877">
    <property type="component" value="Chromosome"/>
</dbReference>
<dbReference type="Gene3D" id="2.60.120.10">
    <property type="entry name" value="Jelly Rolls"/>
    <property type="match status" value="1"/>
</dbReference>
<dbReference type="SUPFAM" id="SSF51215">
    <property type="entry name" value="Regulatory protein AraC"/>
    <property type="match status" value="1"/>
</dbReference>
<gene>
    <name evidence="5" type="ORF">L1F29_18720</name>
</gene>
<reference evidence="5" key="1">
    <citation type="submission" date="2022-01" db="EMBL/GenBank/DDBJ databases">
        <title>Paenibacillus spongiae sp. nov., isolated from marine sponge.</title>
        <authorList>
            <person name="Li Z."/>
            <person name="Zhang M."/>
        </authorList>
    </citation>
    <scope>NUCLEOTIDE SEQUENCE</scope>
    <source>
        <strain evidence="5">PHS-Z3</strain>
    </source>
</reference>
<dbReference type="Gene3D" id="1.10.10.60">
    <property type="entry name" value="Homeodomain-like"/>
    <property type="match status" value="2"/>
</dbReference>